<dbReference type="HOGENOM" id="CLU_125583_0_0_1"/>
<reference evidence="3 4" key="1">
    <citation type="submission" date="2014-06" db="EMBL/GenBank/DDBJ databases">
        <authorList>
            <consortium name="DOE Joint Genome Institute"/>
            <person name="Kuo A."/>
            <person name="Kohler A."/>
            <person name="Nagy L.G."/>
            <person name="Floudas D."/>
            <person name="Copeland A."/>
            <person name="Barry K.W."/>
            <person name="Cichocki N."/>
            <person name="Veneault-Fourrey C."/>
            <person name="LaButti K."/>
            <person name="Lindquist E.A."/>
            <person name="Lipzen A."/>
            <person name="Lundell T."/>
            <person name="Morin E."/>
            <person name="Murat C."/>
            <person name="Sun H."/>
            <person name="Tunlid A."/>
            <person name="Henrissat B."/>
            <person name="Grigoriev I.V."/>
            <person name="Hibbett D.S."/>
            <person name="Martin F."/>
            <person name="Nordberg H.P."/>
            <person name="Cantor M.N."/>
            <person name="Hua S.X."/>
        </authorList>
    </citation>
    <scope>NUCLEOTIDE SEQUENCE [LARGE SCALE GENOMIC DNA]</scope>
    <source>
        <strain evidence="3 4">ATCC 200175</strain>
    </source>
</reference>
<dbReference type="OrthoDB" id="3350812at2759"/>
<evidence type="ECO:0000313" key="4">
    <source>
        <dbReference type="Proteomes" id="UP000053647"/>
    </source>
</evidence>
<keyword evidence="1" id="KW-0472">Membrane</keyword>
<protein>
    <submittedName>
        <fullName evidence="3">Uncharacterized protein</fullName>
    </submittedName>
</protein>
<organism evidence="3 4">
    <name type="scientific">Paxillus involutus ATCC 200175</name>
    <dbReference type="NCBI Taxonomy" id="664439"/>
    <lineage>
        <taxon>Eukaryota</taxon>
        <taxon>Fungi</taxon>
        <taxon>Dikarya</taxon>
        <taxon>Basidiomycota</taxon>
        <taxon>Agaricomycotina</taxon>
        <taxon>Agaricomycetes</taxon>
        <taxon>Agaricomycetidae</taxon>
        <taxon>Boletales</taxon>
        <taxon>Paxilineae</taxon>
        <taxon>Paxillaceae</taxon>
        <taxon>Paxillus</taxon>
    </lineage>
</organism>
<keyword evidence="1" id="KW-1133">Transmembrane helix</keyword>
<dbReference type="EMBL" id="KN819695">
    <property type="protein sequence ID" value="KIJ08125.1"/>
    <property type="molecule type" value="Genomic_DNA"/>
</dbReference>
<dbReference type="AlphaFoldDB" id="A0A0C9SYD0"/>
<evidence type="ECO:0000256" key="1">
    <source>
        <dbReference type="SAM" id="Phobius"/>
    </source>
</evidence>
<feature type="signal peptide" evidence="2">
    <location>
        <begin position="1"/>
        <end position="22"/>
    </location>
</feature>
<gene>
    <name evidence="3" type="ORF">PAXINDRAFT_18711</name>
</gene>
<keyword evidence="1" id="KW-0812">Transmembrane</keyword>
<proteinExistence type="predicted"/>
<keyword evidence="4" id="KW-1185">Reference proteome</keyword>
<sequence length="192" mass="20878">MALSMIAEGFLFFFRTFGLGSGTRKPSRQPRTGCGSKSVWDCVCPRHMYEYAITFDDEGRLPTNILLGTSPRCLKVTLSNFHFLQFGLSLEACKSYFSFNLCDFHVTKSLAHGLTVGTIVAGTTIVCAERKGTPNPLTPSAKHHSAVMFLNREASCCDLLCPPSKAFLAPIVVILVFFNSAVTVIPVSGVTS</sequence>
<reference evidence="4" key="2">
    <citation type="submission" date="2015-01" db="EMBL/GenBank/DDBJ databases">
        <title>Evolutionary Origins and Diversification of the Mycorrhizal Mutualists.</title>
        <authorList>
            <consortium name="DOE Joint Genome Institute"/>
            <consortium name="Mycorrhizal Genomics Consortium"/>
            <person name="Kohler A."/>
            <person name="Kuo A."/>
            <person name="Nagy L.G."/>
            <person name="Floudas D."/>
            <person name="Copeland A."/>
            <person name="Barry K.W."/>
            <person name="Cichocki N."/>
            <person name="Veneault-Fourrey C."/>
            <person name="LaButti K."/>
            <person name="Lindquist E.A."/>
            <person name="Lipzen A."/>
            <person name="Lundell T."/>
            <person name="Morin E."/>
            <person name="Murat C."/>
            <person name="Riley R."/>
            <person name="Ohm R."/>
            <person name="Sun H."/>
            <person name="Tunlid A."/>
            <person name="Henrissat B."/>
            <person name="Grigoriev I.V."/>
            <person name="Hibbett D.S."/>
            <person name="Martin F."/>
        </authorList>
    </citation>
    <scope>NUCLEOTIDE SEQUENCE [LARGE SCALE GENOMIC DNA]</scope>
    <source>
        <strain evidence="4">ATCC 200175</strain>
    </source>
</reference>
<feature type="chain" id="PRO_5002203175" evidence="2">
    <location>
        <begin position="23"/>
        <end position="192"/>
    </location>
</feature>
<keyword evidence="2" id="KW-0732">Signal</keyword>
<evidence type="ECO:0000256" key="2">
    <source>
        <dbReference type="SAM" id="SignalP"/>
    </source>
</evidence>
<name>A0A0C9SYD0_PAXIN</name>
<feature type="transmembrane region" description="Helical" evidence="1">
    <location>
        <begin position="167"/>
        <end position="187"/>
    </location>
</feature>
<accession>A0A0C9SYD0</accession>
<evidence type="ECO:0000313" key="3">
    <source>
        <dbReference type="EMBL" id="KIJ08125.1"/>
    </source>
</evidence>
<dbReference type="Proteomes" id="UP000053647">
    <property type="component" value="Unassembled WGS sequence"/>
</dbReference>